<dbReference type="PRINTS" id="PR01438">
    <property type="entry name" value="UNVRSLSTRESS"/>
</dbReference>
<gene>
    <name evidence="2" type="ORF">JRO89_XS01G0239400</name>
</gene>
<dbReference type="InterPro" id="IPR006015">
    <property type="entry name" value="Universal_stress_UspA"/>
</dbReference>
<accession>A0ABQ8IKX8</accession>
<dbReference type="Proteomes" id="UP000827721">
    <property type="component" value="Unassembled WGS sequence"/>
</dbReference>
<feature type="domain" description="UspA" evidence="1">
    <location>
        <begin position="247"/>
        <end position="315"/>
    </location>
</feature>
<sequence>MENEPTRIMLAVSESTIKGNPHASISSRGAFEWTIQKLVRSNTSGFRLLFLHVQVPDEDGSFSLFPSLSSRIRRLVVVTIPQVGFSDASNVNVTRFGSLEEANAGGTLSAKQGLLRNISCNLRVDAAEVVDLEDEYEYASPKVEISLKALTGLSPQNTMRLNGCDIVLGAAWLQSLVLADKGEFKRLLLQGSSVYSAYGINRRIFQGFITTNRFEDMDSIYASPEDFKNVNRQDKIRGLHLLEYFVNRCHEIGVACESWIKKGDPKEVICREVQRVHPDLLVVGSRGLGPFQRVFVGTVSEFCVKHADCPVITIKRSADETPQDPVDD</sequence>
<dbReference type="CDD" id="cd23659">
    <property type="entry name" value="USP_At3g01520-like"/>
    <property type="match status" value="1"/>
</dbReference>
<comment type="caution">
    <text evidence="2">The sequence shown here is derived from an EMBL/GenBank/DDBJ whole genome shotgun (WGS) entry which is preliminary data.</text>
</comment>
<protein>
    <recommendedName>
        <fullName evidence="1">UspA domain-containing protein</fullName>
    </recommendedName>
</protein>
<dbReference type="Pfam" id="PF00582">
    <property type="entry name" value="Usp"/>
    <property type="match status" value="1"/>
</dbReference>
<dbReference type="EMBL" id="JAFEMO010000001">
    <property type="protein sequence ID" value="KAH7577352.1"/>
    <property type="molecule type" value="Genomic_DNA"/>
</dbReference>
<dbReference type="InterPro" id="IPR014729">
    <property type="entry name" value="Rossmann-like_a/b/a_fold"/>
</dbReference>
<dbReference type="SUPFAM" id="SSF52402">
    <property type="entry name" value="Adenine nucleotide alpha hydrolases-like"/>
    <property type="match status" value="1"/>
</dbReference>
<evidence type="ECO:0000313" key="2">
    <source>
        <dbReference type="EMBL" id="KAH7577352.1"/>
    </source>
</evidence>
<evidence type="ECO:0000259" key="1">
    <source>
        <dbReference type="Pfam" id="PF00582"/>
    </source>
</evidence>
<dbReference type="Gene3D" id="3.40.50.620">
    <property type="entry name" value="HUPs"/>
    <property type="match status" value="2"/>
</dbReference>
<dbReference type="InterPro" id="IPR044187">
    <property type="entry name" value="At3g01520-like_plant"/>
</dbReference>
<dbReference type="InterPro" id="IPR006016">
    <property type="entry name" value="UspA"/>
</dbReference>
<name>A0ABQ8IKX8_9ROSI</name>
<reference evidence="2 3" key="1">
    <citation type="submission" date="2021-02" db="EMBL/GenBank/DDBJ databases">
        <title>Plant Genome Project.</title>
        <authorList>
            <person name="Zhang R.-G."/>
        </authorList>
    </citation>
    <scope>NUCLEOTIDE SEQUENCE [LARGE SCALE GENOMIC DNA]</scope>
    <source>
        <tissue evidence="2">Leaves</tissue>
    </source>
</reference>
<evidence type="ECO:0000313" key="3">
    <source>
        <dbReference type="Proteomes" id="UP000827721"/>
    </source>
</evidence>
<dbReference type="PANTHER" id="PTHR47710">
    <property type="entry name" value="ADENINE NUCLEOTIDE ALPHA HYDROLASES-LIKE SUPERFAMILY PROTEIN"/>
    <property type="match status" value="1"/>
</dbReference>
<proteinExistence type="predicted"/>
<organism evidence="2 3">
    <name type="scientific">Xanthoceras sorbifolium</name>
    <dbReference type="NCBI Taxonomy" id="99658"/>
    <lineage>
        <taxon>Eukaryota</taxon>
        <taxon>Viridiplantae</taxon>
        <taxon>Streptophyta</taxon>
        <taxon>Embryophyta</taxon>
        <taxon>Tracheophyta</taxon>
        <taxon>Spermatophyta</taxon>
        <taxon>Magnoliopsida</taxon>
        <taxon>eudicotyledons</taxon>
        <taxon>Gunneridae</taxon>
        <taxon>Pentapetalae</taxon>
        <taxon>rosids</taxon>
        <taxon>malvids</taxon>
        <taxon>Sapindales</taxon>
        <taxon>Sapindaceae</taxon>
        <taxon>Xanthoceroideae</taxon>
        <taxon>Xanthoceras</taxon>
    </lineage>
</organism>
<keyword evidence="3" id="KW-1185">Reference proteome</keyword>
<dbReference type="PANTHER" id="PTHR47710:SF1">
    <property type="entry name" value="ADENINE NUCLEOTIDE ALPHA HYDROLASES-LIKE SUPERFAMILY PROTEIN"/>
    <property type="match status" value="1"/>
</dbReference>